<name>A0A847R9Y9_9BACT</name>
<gene>
    <name evidence="1" type="ORF">HGH92_06255</name>
</gene>
<dbReference type="RefSeq" id="WP_168869877.1">
    <property type="nucleotide sequence ID" value="NZ_JABAIA010000001.1"/>
</dbReference>
<organism evidence="1 2">
    <name type="scientific">Chitinophaga varians</name>
    <dbReference type="NCBI Taxonomy" id="2202339"/>
    <lineage>
        <taxon>Bacteria</taxon>
        <taxon>Pseudomonadati</taxon>
        <taxon>Bacteroidota</taxon>
        <taxon>Chitinophagia</taxon>
        <taxon>Chitinophagales</taxon>
        <taxon>Chitinophagaceae</taxon>
        <taxon>Chitinophaga</taxon>
    </lineage>
</organism>
<keyword evidence="2" id="KW-1185">Reference proteome</keyword>
<dbReference type="EMBL" id="JABAIA010000001">
    <property type="protein sequence ID" value="NLR63899.1"/>
    <property type="molecule type" value="Genomic_DNA"/>
</dbReference>
<reference evidence="1 2" key="1">
    <citation type="submission" date="2020-04" db="EMBL/GenBank/DDBJ databases">
        <authorList>
            <person name="Yin C."/>
        </authorList>
    </citation>
    <scope>NUCLEOTIDE SEQUENCE [LARGE SCALE GENOMIC DNA]</scope>
    <source>
        <strain evidence="1 2">Ae27</strain>
    </source>
</reference>
<evidence type="ECO:0000313" key="1">
    <source>
        <dbReference type="EMBL" id="NLR63899.1"/>
    </source>
</evidence>
<proteinExistence type="predicted"/>
<dbReference type="AlphaFoldDB" id="A0A847R9Y9"/>
<protein>
    <submittedName>
        <fullName evidence="1">Uncharacterized protein</fullName>
    </submittedName>
</protein>
<comment type="caution">
    <text evidence="1">The sequence shown here is derived from an EMBL/GenBank/DDBJ whole genome shotgun (WGS) entry which is preliminary data.</text>
</comment>
<dbReference type="Proteomes" id="UP000570474">
    <property type="component" value="Unassembled WGS sequence"/>
</dbReference>
<sequence>MSDAEFNALMELAEAQLKEKVTREEALRSFVEAGILDWDANFREPYTELEGVFAELFLKKKVDPNIDKYI</sequence>
<accession>A0A847R9Y9</accession>
<evidence type="ECO:0000313" key="2">
    <source>
        <dbReference type="Proteomes" id="UP000570474"/>
    </source>
</evidence>